<comment type="caution">
    <text evidence="2">The sequence shown here is derived from an EMBL/GenBank/DDBJ whole genome shotgun (WGS) entry which is preliminary data.</text>
</comment>
<evidence type="ECO:0000313" key="2">
    <source>
        <dbReference type="EMBL" id="MEC0240308.1"/>
    </source>
</evidence>
<organism evidence="2 3">
    <name type="scientific">Paenibacillus dokdonensis</name>
    <dbReference type="NCBI Taxonomy" id="2567944"/>
    <lineage>
        <taxon>Bacteria</taxon>
        <taxon>Bacillati</taxon>
        <taxon>Bacillota</taxon>
        <taxon>Bacilli</taxon>
        <taxon>Bacillales</taxon>
        <taxon>Paenibacillaceae</taxon>
        <taxon>Paenibacillus</taxon>
    </lineage>
</organism>
<dbReference type="Gene3D" id="3.40.630.30">
    <property type="match status" value="1"/>
</dbReference>
<dbReference type="EMBL" id="JARLKZ010000005">
    <property type="protein sequence ID" value="MEC0240308.1"/>
    <property type="molecule type" value="Genomic_DNA"/>
</dbReference>
<keyword evidence="3" id="KW-1185">Reference proteome</keyword>
<name>A0ABU6GM64_9BACL</name>
<sequence length="165" mass="19548">MELLIEKVDPEKKEILRNLMTLHLHDLSEFINNIELNPNKGLFEFDVFDWFFEKDGLSPFFILLDGKPIGFILLQSGPFSNQEYADYVLNSFFILKNHRRKGFGRLASQKFFEMYPGRYAIGQAETNIPALKFWRNVYESSGINTYEKEEMEEGIKIVYQYFKTF</sequence>
<evidence type="ECO:0000313" key="3">
    <source>
        <dbReference type="Proteomes" id="UP001344632"/>
    </source>
</evidence>
<dbReference type="SUPFAM" id="SSF55729">
    <property type="entry name" value="Acyl-CoA N-acyltransferases (Nat)"/>
    <property type="match status" value="1"/>
</dbReference>
<proteinExistence type="predicted"/>
<feature type="domain" description="N-acetyltransferase" evidence="1">
    <location>
        <begin position="14"/>
        <end position="165"/>
    </location>
</feature>
<dbReference type="InterPro" id="IPR000182">
    <property type="entry name" value="GNAT_dom"/>
</dbReference>
<accession>A0ABU6GM64</accession>
<dbReference type="RefSeq" id="WP_326087830.1">
    <property type="nucleotide sequence ID" value="NZ_JARLKZ010000005.1"/>
</dbReference>
<dbReference type="Proteomes" id="UP001344632">
    <property type="component" value="Unassembled WGS sequence"/>
</dbReference>
<dbReference type="InterPro" id="IPR016181">
    <property type="entry name" value="Acyl_CoA_acyltransferase"/>
</dbReference>
<evidence type="ECO:0000259" key="1">
    <source>
        <dbReference type="PROSITE" id="PS51186"/>
    </source>
</evidence>
<dbReference type="Pfam" id="PF00583">
    <property type="entry name" value="Acetyltransf_1"/>
    <property type="match status" value="1"/>
</dbReference>
<reference evidence="2 3" key="1">
    <citation type="submission" date="2023-03" db="EMBL/GenBank/DDBJ databases">
        <title>Bacillus Genome Sequencing.</title>
        <authorList>
            <person name="Dunlap C."/>
        </authorList>
    </citation>
    <scope>NUCLEOTIDE SEQUENCE [LARGE SCALE GENOMIC DNA]</scope>
    <source>
        <strain evidence="2 3">BD-525</strain>
    </source>
</reference>
<dbReference type="GO" id="GO:0016746">
    <property type="term" value="F:acyltransferase activity"/>
    <property type="evidence" value="ECO:0007669"/>
    <property type="project" value="UniProtKB-KW"/>
</dbReference>
<gene>
    <name evidence="2" type="ORF">P4H66_10650</name>
</gene>
<dbReference type="EC" id="2.3.1.-" evidence="2"/>
<dbReference type="CDD" id="cd04301">
    <property type="entry name" value="NAT_SF"/>
    <property type="match status" value="1"/>
</dbReference>
<keyword evidence="2" id="KW-0012">Acyltransferase</keyword>
<dbReference type="PROSITE" id="PS51186">
    <property type="entry name" value="GNAT"/>
    <property type="match status" value="1"/>
</dbReference>
<keyword evidence="2" id="KW-0808">Transferase</keyword>
<protein>
    <submittedName>
        <fullName evidence="2">GNAT family N-acetyltransferase</fullName>
        <ecNumber evidence="2">2.3.1.-</ecNumber>
    </submittedName>
</protein>